<dbReference type="SUPFAM" id="SSF82784">
    <property type="entry name" value="OsmC-like"/>
    <property type="match status" value="1"/>
</dbReference>
<dbReference type="NCBIfam" id="TIGR03562">
    <property type="entry name" value="osmo_induc_OsmC"/>
    <property type="match status" value="1"/>
</dbReference>
<dbReference type="GO" id="GO:0004601">
    <property type="term" value="F:peroxidase activity"/>
    <property type="evidence" value="ECO:0007669"/>
    <property type="project" value="InterPro"/>
</dbReference>
<dbReference type="InterPro" id="IPR052707">
    <property type="entry name" value="OsmC_Ohr_Peroxiredoxin"/>
</dbReference>
<dbReference type="Pfam" id="PF02566">
    <property type="entry name" value="OsmC"/>
    <property type="match status" value="1"/>
</dbReference>
<evidence type="ECO:0000256" key="1">
    <source>
        <dbReference type="SAM" id="MobiDB-lite"/>
    </source>
</evidence>
<dbReference type="PANTHER" id="PTHR42830:SF1">
    <property type="entry name" value="OSMOTICALLY INDUCIBLE FAMILY PROTEIN"/>
    <property type="match status" value="1"/>
</dbReference>
<evidence type="ECO:0000313" key="2">
    <source>
        <dbReference type="EMBL" id="CAB4731038.1"/>
    </source>
</evidence>
<dbReference type="InterPro" id="IPR019904">
    <property type="entry name" value="Peroxiredoxin_OsmC"/>
</dbReference>
<sequence length="143" mass="14965">MSRHRASAVWSGSLPTGSGTMTLGRKGPEISYTLDARIQEEAGTNPEQMLGAALAGCFSMSLTNLIEESGIAGDSVVVRTDAVVHLEQKPDGFWVTQIDLVCRGTAPGMDEAAFMALAEQSKATCPVSKLYSSATITLDAALA</sequence>
<name>A0A6J6S8L7_9ZZZZ</name>
<dbReference type="GO" id="GO:0006979">
    <property type="term" value="P:response to oxidative stress"/>
    <property type="evidence" value="ECO:0007669"/>
    <property type="project" value="InterPro"/>
</dbReference>
<organism evidence="2">
    <name type="scientific">freshwater metagenome</name>
    <dbReference type="NCBI Taxonomy" id="449393"/>
    <lineage>
        <taxon>unclassified sequences</taxon>
        <taxon>metagenomes</taxon>
        <taxon>ecological metagenomes</taxon>
    </lineage>
</organism>
<dbReference type="InterPro" id="IPR015946">
    <property type="entry name" value="KH_dom-like_a/b"/>
</dbReference>
<dbReference type="AlphaFoldDB" id="A0A6J6S8L7"/>
<dbReference type="EMBL" id="CAEZYW010000016">
    <property type="protein sequence ID" value="CAB4731038.1"/>
    <property type="molecule type" value="Genomic_DNA"/>
</dbReference>
<dbReference type="InterPro" id="IPR003718">
    <property type="entry name" value="OsmC/Ohr_fam"/>
</dbReference>
<dbReference type="PANTHER" id="PTHR42830">
    <property type="entry name" value="OSMOTICALLY INDUCIBLE FAMILY PROTEIN"/>
    <property type="match status" value="1"/>
</dbReference>
<reference evidence="2" key="1">
    <citation type="submission" date="2020-05" db="EMBL/GenBank/DDBJ databases">
        <authorList>
            <person name="Chiriac C."/>
            <person name="Salcher M."/>
            <person name="Ghai R."/>
            <person name="Kavagutti S V."/>
        </authorList>
    </citation>
    <scope>NUCLEOTIDE SEQUENCE</scope>
</reference>
<dbReference type="Gene3D" id="3.30.300.20">
    <property type="match status" value="1"/>
</dbReference>
<dbReference type="InterPro" id="IPR036102">
    <property type="entry name" value="OsmC/Ohrsf"/>
</dbReference>
<feature type="region of interest" description="Disordered" evidence="1">
    <location>
        <begin position="1"/>
        <end position="25"/>
    </location>
</feature>
<protein>
    <submittedName>
        <fullName evidence="2">Unannotated protein</fullName>
    </submittedName>
</protein>
<accession>A0A6J6S8L7</accession>
<proteinExistence type="predicted"/>
<gene>
    <name evidence="2" type="ORF">UFOPK2786_00183</name>
</gene>